<sequence length="163" mass="18099">MPDTTRGDHPENDLSDDADYANLYRPAPESIDDLADQEDPAVVAARNRKSSKQAWQYLLLSIGGSLAFALILGVIFRFVAGADTCDEVGGRLLCTPGLQKTWAVLVSLPPIAFLLGSMVILTRKVYGFVRWRPWMGVFWVEVLFTMWVITITVQVWLSKGPAL</sequence>
<dbReference type="eggNOG" id="ENOG503002A">
    <property type="taxonomic scope" value="Bacteria"/>
</dbReference>
<evidence type="ECO:0000256" key="1">
    <source>
        <dbReference type="SAM" id="Phobius"/>
    </source>
</evidence>
<dbReference type="STRING" id="558173.CDOO_12970"/>
<organism evidence="2 3">
    <name type="scientific">Corynebacterium doosanense CAU 212 = DSM 45436</name>
    <dbReference type="NCBI Taxonomy" id="558173"/>
    <lineage>
        <taxon>Bacteria</taxon>
        <taxon>Bacillati</taxon>
        <taxon>Actinomycetota</taxon>
        <taxon>Actinomycetes</taxon>
        <taxon>Mycobacteriales</taxon>
        <taxon>Corynebacteriaceae</taxon>
        <taxon>Corynebacterium</taxon>
    </lineage>
</organism>
<protein>
    <submittedName>
        <fullName evidence="2">Membrane protein</fullName>
    </submittedName>
</protein>
<evidence type="ECO:0000313" key="3">
    <source>
        <dbReference type="Proteomes" id="UP000029914"/>
    </source>
</evidence>
<feature type="transmembrane region" description="Helical" evidence="1">
    <location>
        <begin position="134"/>
        <end position="157"/>
    </location>
</feature>
<proteinExistence type="predicted"/>
<dbReference type="AlphaFoldDB" id="A0A097IIV7"/>
<keyword evidence="1" id="KW-0812">Transmembrane</keyword>
<feature type="transmembrane region" description="Helical" evidence="1">
    <location>
        <begin position="102"/>
        <end position="122"/>
    </location>
</feature>
<accession>A0A097IIV7</accession>
<gene>
    <name evidence="2" type="ORF">CDOO_12970</name>
</gene>
<name>A0A097IIV7_9CORY</name>
<keyword evidence="1" id="KW-1133">Transmembrane helix</keyword>
<dbReference type="RefSeq" id="WP_018022433.1">
    <property type="nucleotide sequence ID" value="NZ_AQUX01000007.1"/>
</dbReference>
<feature type="transmembrane region" description="Helical" evidence="1">
    <location>
        <begin position="57"/>
        <end position="82"/>
    </location>
</feature>
<dbReference type="OrthoDB" id="4774281at2"/>
<keyword evidence="1" id="KW-0472">Membrane</keyword>
<dbReference type="Proteomes" id="UP000029914">
    <property type="component" value="Chromosome"/>
</dbReference>
<dbReference type="EMBL" id="CP006764">
    <property type="protein sequence ID" value="AIT62071.1"/>
    <property type="molecule type" value="Genomic_DNA"/>
</dbReference>
<dbReference type="KEGG" id="cdo:CDOO_12970"/>
<keyword evidence="3" id="KW-1185">Reference proteome</keyword>
<evidence type="ECO:0000313" key="2">
    <source>
        <dbReference type="EMBL" id="AIT62071.1"/>
    </source>
</evidence>
<dbReference type="HOGENOM" id="CLU_115314_0_0_11"/>
<reference evidence="2 3" key="1">
    <citation type="submission" date="2013-09" db="EMBL/GenBank/DDBJ databases">
        <title>Complete genome sequence of Corynebacterium doosanense CAU 212(T) (=DSM 45436(T)), isolated from activated sludge.</title>
        <authorList>
            <person name="Schaffert L."/>
            <person name="Albersmeier A."/>
            <person name="Kalinowski J."/>
            <person name="Ruckert C."/>
        </authorList>
    </citation>
    <scope>NUCLEOTIDE SEQUENCE [LARGE SCALE GENOMIC DNA]</scope>
    <source>
        <strain evidence="2 3">CAU 212</strain>
    </source>
</reference>